<accession>A0A087UGE4</accession>
<evidence type="ECO:0000313" key="1">
    <source>
        <dbReference type="EMBL" id="KFM76433.1"/>
    </source>
</evidence>
<dbReference type="Gene3D" id="2.20.100.10">
    <property type="entry name" value="Thrombospondin type-1 (TSP1) repeat"/>
    <property type="match status" value="2"/>
</dbReference>
<reference evidence="1 2" key="1">
    <citation type="submission" date="2013-11" db="EMBL/GenBank/DDBJ databases">
        <title>Genome sequencing of Stegodyphus mimosarum.</title>
        <authorList>
            <person name="Bechsgaard J."/>
        </authorList>
    </citation>
    <scope>NUCLEOTIDE SEQUENCE [LARGE SCALE GENOMIC DNA]</scope>
</reference>
<dbReference type="InterPro" id="IPR036383">
    <property type="entry name" value="TSP1_rpt_sf"/>
</dbReference>
<dbReference type="PANTHER" id="PTHR13723">
    <property type="entry name" value="ADAMTS A DISINTEGRIN AND METALLOPROTEASE WITH THROMBOSPONDIN MOTIFS PROTEASE"/>
    <property type="match status" value="1"/>
</dbReference>
<dbReference type="InterPro" id="IPR050439">
    <property type="entry name" value="ADAMTS_ADAMTS-like"/>
</dbReference>
<gene>
    <name evidence="1" type="ORF">X975_14473</name>
</gene>
<dbReference type="EMBL" id="KK119690">
    <property type="protein sequence ID" value="KFM76433.1"/>
    <property type="molecule type" value="Genomic_DNA"/>
</dbReference>
<dbReference type="Proteomes" id="UP000054359">
    <property type="component" value="Unassembled WGS sequence"/>
</dbReference>
<organism evidence="1 2">
    <name type="scientific">Stegodyphus mimosarum</name>
    <name type="common">African social velvet spider</name>
    <dbReference type="NCBI Taxonomy" id="407821"/>
    <lineage>
        <taxon>Eukaryota</taxon>
        <taxon>Metazoa</taxon>
        <taxon>Ecdysozoa</taxon>
        <taxon>Arthropoda</taxon>
        <taxon>Chelicerata</taxon>
        <taxon>Arachnida</taxon>
        <taxon>Araneae</taxon>
        <taxon>Araneomorphae</taxon>
        <taxon>Entelegynae</taxon>
        <taxon>Eresoidea</taxon>
        <taxon>Eresidae</taxon>
        <taxon>Stegodyphus</taxon>
    </lineage>
</organism>
<dbReference type="GO" id="GO:0007229">
    <property type="term" value="P:integrin-mediated signaling pathway"/>
    <property type="evidence" value="ECO:0007669"/>
    <property type="project" value="UniProtKB-KW"/>
</dbReference>
<evidence type="ECO:0000313" key="2">
    <source>
        <dbReference type="Proteomes" id="UP000054359"/>
    </source>
</evidence>
<dbReference type="SUPFAM" id="SSF82895">
    <property type="entry name" value="TSP-1 type 1 repeat"/>
    <property type="match status" value="2"/>
</dbReference>
<dbReference type="Pfam" id="PF19030">
    <property type="entry name" value="TSP1_ADAMTS"/>
    <property type="match status" value="2"/>
</dbReference>
<proteinExistence type="predicted"/>
<feature type="non-terminal residue" evidence="1">
    <location>
        <position position="140"/>
    </location>
</feature>
<keyword evidence="1" id="KW-0401">Integrin</keyword>
<name>A0A087UGE4_STEMI</name>
<dbReference type="STRING" id="407821.A0A087UGE4"/>
<dbReference type="OrthoDB" id="10035764at2759"/>
<dbReference type="AlphaFoldDB" id="A0A087UGE4"/>
<dbReference type="OMA" id="NIPRPIY"/>
<keyword evidence="2" id="KW-1185">Reference proteome</keyword>
<sequence>MNGVSTNHLSAYKKWHMPFSTKILYTGKKLWKNIPRPIYGWVVEMSECSAACGGGFKNISVLCQTGSTVVDDGFCANLNKPGQTGLWPCNTQPCLGRWQEGSWESCSVTCGQSIQRRDVVCVQQVSQNIFSMVQDIFCPR</sequence>
<protein>
    <submittedName>
        <fullName evidence="1">A disintegrin and metalloproteinase with thrombospondin motifs 19</fullName>
    </submittedName>
</protein>